<dbReference type="InterPro" id="IPR008928">
    <property type="entry name" value="6-hairpin_glycosidase_sf"/>
</dbReference>
<evidence type="ECO:0000259" key="3">
    <source>
        <dbReference type="Pfam" id="PF03632"/>
    </source>
</evidence>
<dbReference type="Gene3D" id="2.60.420.10">
    <property type="entry name" value="Maltose phosphorylase, domain 3"/>
    <property type="match status" value="1"/>
</dbReference>
<evidence type="ECO:0000259" key="5">
    <source>
        <dbReference type="Pfam" id="PF03636"/>
    </source>
</evidence>
<evidence type="ECO:0000313" key="6">
    <source>
        <dbReference type="EMBL" id="MBP2417838.1"/>
    </source>
</evidence>
<feature type="domain" description="Glycoside hydrolase family 65 N-terminal" evidence="5">
    <location>
        <begin position="31"/>
        <end position="297"/>
    </location>
</feature>
<dbReference type="Pfam" id="PF03632">
    <property type="entry name" value="Glyco_hydro_65m"/>
    <property type="match status" value="1"/>
</dbReference>
<dbReference type="SUPFAM" id="SSF74650">
    <property type="entry name" value="Galactose mutarotase-like"/>
    <property type="match status" value="1"/>
</dbReference>
<dbReference type="InterPro" id="IPR037018">
    <property type="entry name" value="GH65_N"/>
</dbReference>
<name>A0ABS4ZCF3_9ACTN</name>
<dbReference type="Proteomes" id="UP000758168">
    <property type="component" value="Unassembled WGS sequence"/>
</dbReference>
<accession>A0ABS4ZCF3</accession>
<dbReference type="Gene3D" id="2.70.98.40">
    <property type="entry name" value="Glycoside hydrolase, family 65, N-terminal domain"/>
    <property type="match status" value="1"/>
</dbReference>
<keyword evidence="2" id="KW-0326">Glycosidase</keyword>
<dbReference type="Pfam" id="PF03636">
    <property type="entry name" value="Glyco_hydro_65N"/>
    <property type="match status" value="1"/>
</dbReference>
<dbReference type="InterPro" id="IPR005195">
    <property type="entry name" value="Glyco_hydro_65_M"/>
</dbReference>
<sequence length="838" mass="93782">MSYGSSGDTPMRAHDPLDRTRFPVDEWRLSEQRYSAADLGVTETLFAVGNGYLGMRGNVEEGRETFAHGTFINGFHETWPIRHAEEAFGFARVGQTIVNVPDNKTMKLYVDDEPMLLSVADLESYERSLDFRDGVLHRDIIWRTPGGKRVRVTSTRMVSFTQRHLAVLTIEVTMLDDEAPVVVSSQTLNRQDGRDEYHVRAAAMGSGTDPRKAEAFETRVLEPQLHWCTENRIALGYRCANSGMTLAVGVDHAIETDNAYTAHISADDDTGKMVYRVAAQPGQPIRITKTVSYHTSRGVPVRELVDRARRTLDRTLAEGVEAQYAAQRRWLDAYWDRADVVVHGEPALQQAIRWNLFQIAQATARAEQSGVPAKGVTGSGYGGHYFWDTEIYVLPFLTYTSPAMARSALRFRYNMLDAARRRAQDLAQSGALFPWRTVNGEEASAYYAAGTAQYHIDADISYALCKYVAASGDEDFMWREGIDILVETARMWADLGFWREDGDGSRSFHIHGVTGPDEYTTVVNDNLFTNVMARYNLAQAAELVRHMCEDLPEAHRNAVERLELHPDEVEEWTAAARAMAIPYDPVTGINPQDAQFLDREVWDLRQTPEDKRPLMLHYHPLVIYRFQVLKQADVVLALFLQGDHFSSEQKRLDFEYYDPITTGDSTLSGVVQSIIAAEVGYRDLALRYFHSSLFVDLADLHGNASDGVHVASTGGVWNALVYGFGGMRDYDGDVTFDPRLPADWEGLTFRLALHGTRLEVHLTADAIRFTVLEGDRAELKVRGRRYTVKAGPPLTVPLEGQGPSVQGAIVLQTGERRPDGSLITASVPQAAVRRLHVG</sequence>
<keyword evidence="6" id="KW-0328">Glycosyltransferase</keyword>
<dbReference type="InterPro" id="IPR012341">
    <property type="entry name" value="6hp_glycosidase-like_sf"/>
</dbReference>
<dbReference type="PIRSF" id="PIRSF036289">
    <property type="entry name" value="Glycosyl_hydrolase_malt_phosph"/>
    <property type="match status" value="1"/>
</dbReference>
<keyword evidence="2" id="KW-0378">Hydrolase</keyword>
<dbReference type="InterPro" id="IPR005196">
    <property type="entry name" value="Glyco_hydro_65_N"/>
</dbReference>
<evidence type="ECO:0000256" key="2">
    <source>
        <dbReference type="ARBA" id="ARBA00023295"/>
    </source>
</evidence>
<comment type="caution">
    <text evidence="6">The sequence shown here is derived from an EMBL/GenBank/DDBJ whole genome shotgun (WGS) entry which is preliminary data.</text>
</comment>
<dbReference type="EMBL" id="JAGIOB010000001">
    <property type="protein sequence ID" value="MBP2417838.1"/>
    <property type="molecule type" value="Genomic_DNA"/>
</dbReference>
<dbReference type="Pfam" id="PF03633">
    <property type="entry name" value="Glyco_hydro_65C"/>
    <property type="match status" value="1"/>
</dbReference>
<organism evidence="6 7">
    <name type="scientific">Microlunatus capsulatus</name>
    <dbReference type="NCBI Taxonomy" id="99117"/>
    <lineage>
        <taxon>Bacteria</taxon>
        <taxon>Bacillati</taxon>
        <taxon>Actinomycetota</taxon>
        <taxon>Actinomycetes</taxon>
        <taxon>Propionibacteriales</taxon>
        <taxon>Propionibacteriaceae</taxon>
        <taxon>Microlunatus</taxon>
    </lineage>
</organism>
<dbReference type="InterPro" id="IPR011013">
    <property type="entry name" value="Gal_mutarotase_sf_dom"/>
</dbReference>
<dbReference type="SUPFAM" id="SSF48208">
    <property type="entry name" value="Six-hairpin glycosidases"/>
    <property type="match status" value="1"/>
</dbReference>
<dbReference type="PANTHER" id="PTHR11051">
    <property type="entry name" value="GLYCOSYL HYDROLASE-RELATED"/>
    <property type="match status" value="1"/>
</dbReference>
<keyword evidence="7" id="KW-1185">Reference proteome</keyword>
<evidence type="ECO:0000256" key="1">
    <source>
        <dbReference type="ARBA" id="ARBA00006768"/>
    </source>
</evidence>
<feature type="domain" description="Glycoside hydrolase family 65 central catalytic" evidence="3">
    <location>
        <begin position="353"/>
        <end position="718"/>
    </location>
</feature>
<feature type="domain" description="Glycoside hydrolase family 65 C-terminal" evidence="4">
    <location>
        <begin position="727"/>
        <end position="788"/>
    </location>
</feature>
<protein>
    <submittedName>
        <fullName evidence="6">Alpha,alpha-trehalose phosphorylase</fullName>
        <ecNumber evidence="6">2.4.1.64</ecNumber>
    </submittedName>
</protein>
<dbReference type="PANTHER" id="PTHR11051:SF13">
    <property type="entry name" value="GLYCOSYL TRANSFERASE"/>
    <property type="match status" value="1"/>
</dbReference>
<dbReference type="RefSeq" id="WP_372443493.1">
    <property type="nucleotide sequence ID" value="NZ_BAAAMH010000010.1"/>
</dbReference>
<dbReference type="InterPro" id="IPR017045">
    <property type="entry name" value="Malt_Pase/Glycosyl_Hdrlase"/>
</dbReference>
<keyword evidence="6" id="KW-0808">Transferase</keyword>
<proteinExistence type="inferred from homology"/>
<reference evidence="6 7" key="1">
    <citation type="submission" date="2021-03" db="EMBL/GenBank/DDBJ databases">
        <title>Sequencing the genomes of 1000 actinobacteria strains.</title>
        <authorList>
            <person name="Klenk H.-P."/>
        </authorList>
    </citation>
    <scope>NUCLEOTIDE SEQUENCE [LARGE SCALE GENOMIC DNA]</scope>
    <source>
        <strain evidence="6 7">DSM 12936</strain>
    </source>
</reference>
<evidence type="ECO:0000313" key="7">
    <source>
        <dbReference type="Proteomes" id="UP000758168"/>
    </source>
</evidence>
<dbReference type="Gene3D" id="1.50.10.10">
    <property type="match status" value="1"/>
</dbReference>
<dbReference type="EC" id="2.4.1.64" evidence="6"/>
<evidence type="ECO:0000259" key="4">
    <source>
        <dbReference type="Pfam" id="PF03633"/>
    </source>
</evidence>
<dbReference type="GO" id="GO:0047656">
    <property type="term" value="F:alpha,alpha-trehalose phosphorylase activity"/>
    <property type="evidence" value="ECO:0007669"/>
    <property type="project" value="UniProtKB-EC"/>
</dbReference>
<gene>
    <name evidence="6" type="ORF">JOF54_002760</name>
</gene>
<dbReference type="InterPro" id="IPR005194">
    <property type="entry name" value="Glyco_hydro_65_C"/>
</dbReference>
<comment type="similarity">
    <text evidence="1">Belongs to the glycosyl hydrolase 65 family.</text>
</comment>